<evidence type="ECO:0000256" key="4">
    <source>
        <dbReference type="ARBA" id="ARBA00022927"/>
    </source>
</evidence>
<evidence type="ECO:0000256" key="2">
    <source>
        <dbReference type="ARBA" id="ARBA00022448"/>
    </source>
</evidence>
<keyword evidence="7" id="KW-0175">Coiled coil</keyword>
<dbReference type="GO" id="GO:0015031">
    <property type="term" value="P:protein transport"/>
    <property type="evidence" value="ECO:0007669"/>
    <property type="project" value="UniProtKB-KW"/>
</dbReference>
<keyword evidence="5 9" id="KW-1133">Transmembrane helix</keyword>
<sequence length="334" mass="39829">MSDALYNDYKNNYDEYMKTVLYTEKIINDNNSDQNKLLNIYEKAIKSAENMFKRMQLEVETNSMIENAHNELNDMYNEISKCKTKLRKLKEEIMKKDQRNNELNNYDDRILLLSDVDLLEKGDVYINQSKILMDNTEYISNDVMKNLNKQRECIKKNISNISFVSDKLDQAKKIMKNLKNKEILNKYRLYIIFFFIFLTFFLIVCVKYNRYTKNNSNSYIQEKNNALIDFMNNEEINNLDNNNSNNLVNKLNDVYESNSIMYDFTEKNKNSEKPINNKNFHESSVKINKGENYFYDNSNKNVDEYNVNENEDENKNKDKDENNSINEDGSFNEN</sequence>
<dbReference type="EMBL" id="CVMV01000083">
    <property type="protein sequence ID" value="CRG96997.1"/>
    <property type="molecule type" value="Genomic_DNA"/>
</dbReference>
<evidence type="ECO:0000256" key="6">
    <source>
        <dbReference type="ARBA" id="ARBA00023136"/>
    </source>
</evidence>
<feature type="region of interest" description="Disordered" evidence="8">
    <location>
        <begin position="296"/>
        <end position="334"/>
    </location>
</feature>
<gene>
    <name evidence="10" type="ORF">PGAL8A_00457700</name>
</gene>
<keyword evidence="4" id="KW-0653">Protein transport</keyword>
<evidence type="ECO:0000256" key="1">
    <source>
        <dbReference type="ARBA" id="ARBA00004211"/>
    </source>
</evidence>
<accession>A0A1J1H146</accession>
<reference evidence="10" key="1">
    <citation type="submission" date="2015-04" db="EMBL/GenBank/DDBJ databases">
        <authorList>
            <consortium name="Pathogen Informatics"/>
        </authorList>
    </citation>
    <scope>NUCLEOTIDE SEQUENCE [LARGE SCALE GENOMIC DNA]</scope>
    <source>
        <strain evidence="10">8A</strain>
    </source>
</reference>
<dbReference type="GO" id="GO:0005484">
    <property type="term" value="F:SNAP receptor activity"/>
    <property type="evidence" value="ECO:0007669"/>
    <property type="project" value="TreeGrafter"/>
</dbReference>
<dbReference type="GO" id="GO:0005789">
    <property type="term" value="C:endoplasmic reticulum membrane"/>
    <property type="evidence" value="ECO:0007669"/>
    <property type="project" value="TreeGrafter"/>
</dbReference>
<evidence type="ECO:0000256" key="9">
    <source>
        <dbReference type="SAM" id="Phobius"/>
    </source>
</evidence>
<comment type="subcellular location">
    <subcellularLocation>
        <location evidence="1">Membrane</location>
        <topology evidence="1">Single-pass type IV membrane protein</topology>
    </subcellularLocation>
</comment>
<keyword evidence="6 9" id="KW-0472">Membrane</keyword>
<dbReference type="GO" id="GO:0000149">
    <property type="term" value="F:SNARE binding"/>
    <property type="evidence" value="ECO:0007669"/>
    <property type="project" value="TreeGrafter"/>
</dbReference>
<evidence type="ECO:0000313" key="10">
    <source>
        <dbReference type="EMBL" id="CRG96997.1"/>
    </source>
</evidence>
<organism evidence="10 11">
    <name type="scientific">Plasmodium gallinaceum</name>
    <dbReference type="NCBI Taxonomy" id="5849"/>
    <lineage>
        <taxon>Eukaryota</taxon>
        <taxon>Sar</taxon>
        <taxon>Alveolata</taxon>
        <taxon>Apicomplexa</taxon>
        <taxon>Aconoidasida</taxon>
        <taxon>Haemosporida</taxon>
        <taxon>Plasmodiidae</taxon>
        <taxon>Plasmodium</taxon>
        <taxon>Plasmodium (Haemamoeba)</taxon>
    </lineage>
</organism>
<dbReference type="VEuPathDB" id="PlasmoDB:PGAL8A_00457700"/>
<dbReference type="GO" id="GO:0012507">
    <property type="term" value="C:ER to Golgi transport vesicle membrane"/>
    <property type="evidence" value="ECO:0007669"/>
    <property type="project" value="TreeGrafter"/>
</dbReference>
<protein>
    <submittedName>
        <fullName evidence="10">Vesicle transport v-SNARE protein VTI1, putative</fullName>
    </submittedName>
</protein>
<keyword evidence="3 9" id="KW-0812">Transmembrane</keyword>
<name>A0A1J1H146_PLAGA</name>
<feature type="coiled-coil region" evidence="7">
    <location>
        <begin position="31"/>
        <end position="106"/>
    </location>
</feature>
<dbReference type="PANTHER" id="PTHR21230">
    <property type="entry name" value="VESICLE TRANSPORT V-SNARE PROTEIN VTI1-RELATED"/>
    <property type="match status" value="1"/>
</dbReference>
<evidence type="ECO:0000256" key="5">
    <source>
        <dbReference type="ARBA" id="ARBA00022989"/>
    </source>
</evidence>
<proteinExistence type="predicted"/>
<evidence type="ECO:0000313" key="11">
    <source>
        <dbReference type="Proteomes" id="UP000220797"/>
    </source>
</evidence>
<dbReference type="Proteomes" id="UP000220797">
    <property type="component" value="Unassembled WGS sequence"/>
</dbReference>
<comment type="caution">
    <text evidence="10">The sequence shown here is derived from an EMBL/GenBank/DDBJ whole genome shotgun (WGS) entry which is preliminary data.</text>
</comment>
<dbReference type="PANTHER" id="PTHR21230:SF1">
    <property type="entry name" value="GOLGI SNAP RECEPTOR COMPLEX MEMBER 2"/>
    <property type="match status" value="1"/>
</dbReference>
<dbReference type="GO" id="GO:0031902">
    <property type="term" value="C:late endosome membrane"/>
    <property type="evidence" value="ECO:0007669"/>
    <property type="project" value="TreeGrafter"/>
</dbReference>
<dbReference type="GO" id="GO:0006906">
    <property type="term" value="P:vesicle fusion"/>
    <property type="evidence" value="ECO:0007669"/>
    <property type="project" value="TreeGrafter"/>
</dbReference>
<dbReference type="GO" id="GO:0005794">
    <property type="term" value="C:Golgi apparatus"/>
    <property type="evidence" value="ECO:0007669"/>
    <property type="project" value="TreeGrafter"/>
</dbReference>
<feature type="transmembrane region" description="Helical" evidence="9">
    <location>
        <begin position="187"/>
        <end position="206"/>
    </location>
</feature>
<dbReference type="AlphaFoldDB" id="A0A1J1H146"/>
<evidence type="ECO:0000256" key="7">
    <source>
        <dbReference type="SAM" id="Coils"/>
    </source>
</evidence>
<evidence type="ECO:0000256" key="3">
    <source>
        <dbReference type="ARBA" id="ARBA00022692"/>
    </source>
</evidence>
<feature type="compositionally biased region" description="Polar residues" evidence="8">
    <location>
        <begin position="324"/>
        <end position="334"/>
    </location>
</feature>
<dbReference type="SUPFAM" id="SSF58038">
    <property type="entry name" value="SNARE fusion complex"/>
    <property type="match status" value="1"/>
</dbReference>
<dbReference type="RefSeq" id="XP_028529800.1">
    <property type="nucleotide sequence ID" value="XM_028673338.1"/>
</dbReference>
<dbReference type="OMA" id="NAHNELN"/>
<evidence type="ECO:0000256" key="8">
    <source>
        <dbReference type="SAM" id="MobiDB-lite"/>
    </source>
</evidence>
<dbReference type="Gene3D" id="1.20.5.110">
    <property type="match status" value="1"/>
</dbReference>
<dbReference type="GO" id="GO:0031201">
    <property type="term" value="C:SNARE complex"/>
    <property type="evidence" value="ECO:0007669"/>
    <property type="project" value="TreeGrafter"/>
</dbReference>
<dbReference type="OrthoDB" id="385338at2759"/>
<keyword evidence="11" id="KW-1185">Reference proteome</keyword>
<keyword evidence="2" id="KW-0813">Transport</keyword>
<feature type="compositionally biased region" description="Basic and acidic residues" evidence="8">
    <location>
        <begin position="313"/>
        <end position="322"/>
    </location>
</feature>
<dbReference type="GeneID" id="39733110"/>